<dbReference type="AlphaFoldDB" id="A0A921AXY2"/>
<gene>
    <name evidence="3" type="ORF">K8W16_11125</name>
</gene>
<accession>A0A921AXY2</accession>
<feature type="domain" description="Glycosyltransferase 2-like" evidence="2">
    <location>
        <begin position="9"/>
        <end position="112"/>
    </location>
</feature>
<organism evidence="3 4">
    <name type="scientific">Mailhella massiliensis</name>
    <dbReference type="NCBI Taxonomy" id="1903261"/>
    <lineage>
        <taxon>Bacteria</taxon>
        <taxon>Pseudomonadati</taxon>
        <taxon>Thermodesulfobacteriota</taxon>
        <taxon>Desulfovibrionia</taxon>
        <taxon>Desulfovibrionales</taxon>
        <taxon>Desulfovibrionaceae</taxon>
        <taxon>Mailhella</taxon>
    </lineage>
</organism>
<sequence length="276" mass="31112">MEQRVRLTALIITLNGERLLGKCLESLSFCDRILIVDSFSSDKTEEIAKEHGAIFIQNKWPGNAKQIRYGIDWLAANAPTDWVLMLDCDEIISPELKADILSALASPGDKTAFSMPRRTWYFDRFLKHGGSYPDRLFRLFLPEAIRIDNNGAHQKFVPSGPYGELSGDMLHYTYSSFQNQLEKLNDYAERGARDLEAKGKKGGVLTGLLHGAWRFLDMYVRKLGLLDGRAGFLMAAHTSFYTFLKYVRIREGGWGAPYDHGLGGADTSTHPDSRRV</sequence>
<evidence type="ECO:0000313" key="3">
    <source>
        <dbReference type="EMBL" id="HJD98183.1"/>
    </source>
</evidence>
<dbReference type="CDD" id="cd02511">
    <property type="entry name" value="Beta4Glucosyltransferase"/>
    <property type="match status" value="1"/>
</dbReference>
<reference evidence="3" key="2">
    <citation type="submission" date="2021-09" db="EMBL/GenBank/DDBJ databases">
        <authorList>
            <person name="Gilroy R."/>
        </authorList>
    </citation>
    <scope>NUCLEOTIDE SEQUENCE</scope>
    <source>
        <strain evidence="3">ChiGjej2B2-19336</strain>
    </source>
</reference>
<dbReference type="InterPro" id="IPR029044">
    <property type="entry name" value="Nucleotide-diphossugar_trans"/>
</dbReference>
<comment type="similarity">
    <text evidence="1">Belongs to the glycosyltransferase 2 family. WaaE/KdtX subfamily.</text>
</comment>
<dbReference type="RefSeq" id="WP_304123725.1">
    <property type="nucleotide sequence ID" value="NZ_DYZA01000230.1"/>
</dbReference>
<evidence type="ECO:0000256" key="1">
    <source>
        <dbReference type="ARBA" id="ARBA00038494"/>
    </source>
</evidence>
<comment type="caution">
    <text evidence="3">The sequence shown here is derived from an EMBL/GenBank/DDBJ whole genome shotgun (WGS) entry which is preliminary data.</text>
</comment>
<dbReference type="PANTHER" id="PTHR43630">
    <property type="entry name" value="POLY-BETA-1,6-N-ACETYL-D-GLUCOSAMINE SYNTHASE"/>
    <property type="match status" value="1"/>
</dbReference>
<reference evidence="3" key="1">
    <citation type="journal article" date="2021" name="PeerJ">
        <title>Extensive microbial diversity within the chicken gut microbiome revealed by metagenomics and culture.</title>
        <authorList>
            <person name="Gilroy R."/>
            <person name="Ravi A."/>
            <person name="Getino M."/>
            <person name="Pursley I."/>
            <person name="Horton D.L."/>
            <person name="Alikhan N.F."/>
            <person name="Baker D."/>
            <person name="Gharbi K."/>
            <person name="Hall N."/>
            <person name="Watson M."/>
            <person name="Adriaenssens E.M."/>
            <person name="Foster-Nyarko E."/>
            <person name="Jarju S."/>
            <person name="Secka A."/>
            <person name="Antonio M."/>
            <person name="Oren A."/>
            <person name="Chaudhuri R.R."/>
            <person name="La Ragione R."/>
            <person name="Hildebrand F."/>
            <person name="Pallen M.J."/>
        </authorList>
    </citation>
    <scope>NUCLEOTIDE SEQUENCE</scope>
    <source>
        <strain evidence="3">ChiGjej2B2-19336</strain>
    </source>
</reference>
<evidence type="ECO:0000259" key="2">
    <source>
        <dbReference type="Pfam" id="PF00535"/>
    </source>
</evidence>
<dbReference type="EMBL" id="DYZA01000230">
    <property type="protein sequence ID" value="HJD98183.1"/>
    <property type="molecule type" value="Genomic_DNA"/>
</dbReference>
<dbReference type="Gene3D" id="3.90.550.10">
    <property type="entry name" value="Spore Coat Polysaccharide Biosynthesis Protein SpsA, Chain A"/>
    <property type="match status" value="1"/>
</dbReference>
<dbReference type="InterPro" id="IPR001173">
    <property type="entry name" value="Glyco_trans_2-like"/>
</dbReference>
<protein>
    <submittedName>
        <fullName evidence="3">Glycosyltransferase family 2 protein</fullName>
    </submittedName>
</protein>
<dbReference type="Proteomes" id="UP000698963">
    <property type="component" value="Unassembled WGS sequence"/>
</dbReference>
<name>A0A921AXY2_9BACT</name>
<proteinExistence type="inferred from homology"/>
<dbReference type="SUPFAM" id="SSF53448">
    <property type="entry name" value="Nucleotide-diphospho-sugar transferases"/>
    <property type="match status" value="1"/>
</dbReference>
<evidence type="ECO:0000313" key="4">
    <source>
        <dbReference type="Proteomes" id="UP000698963"/>
    </source>
</evidence>
<dbReference type="PANTHER" id="PTHR43630:SF2">
    <property type="entry name" value="GLYCOSYLTRANSFERASE"/>
    <property type="match status" value="1"/>
</dbReference>
<dbReference type="Pfam" id="PF00535">
    <property type="entry name" value="Glycos_transf_2"/>
    <property type="match status" value="1"/>
</dbReference>